<dbReference type="Pfam" id="PF00702">
    <property type="entry name" value="Hydrolase"/>
    <property type="match status" value="1"/>
</dbReference>
<dbReference type="Gene3D" id="3.40.50.1000">
    <property type="entry name" value="HAD superfamily/HAD-like"/>
    <property type="match status" value="1"/>
</dbReference>
<name>A0ABU3PHV2_9BURK</name>
<evidence type="ECO:0000313" key="1">
    <source>
        <dbReference type="EMBL" id="MDT9002123.1"/>
    </source>
</evidence>
<dbReference type="RefSeq" id="WP_315653013.1">
    <property type="nucleotide sequence ID" value="NZ_JAVXZY010000013.1"/>
</dbReference>
<keyword evidence="2" id="KW-1185">Reference proteome</keyword>
<dbReference type="InterPro" id="IPR023214">
    <property type="entry name" value="HAD_sf"/>
</dbReference>
<gene>
    <name evidence="1" type="ORF">RQP53_22785</name>
</gene>
<reference evidence="1" key="1">
    <citation type="submission" date="2023-09" db="EMBL/GenBank/DDBJ databases">
        <title>Paucibacter sp. APW11 Genome sequencing and assembly.</title>
        <authorList>
            <person name="Kim I."/>
        </authorList>
    </citation>
    <scope>NUCLEOTIDE SEQUENCE</scope>
    <source>
        <strain evidence="1">APW11</strain>
    </source>
</reference>
<dbReference type="CDD" id="cd02603">
    <property type="entry name" value="HAD_sEH-N_like"/>
    <property type="match status" value="1"/>
</dbReference>
<dbReference type="SUPFAM" id="SSF56784">
    <property type="entry name" value="HAD-like"/>
    <property type="match status" value="1"/>
</dbReference>
<comment type="caution">
    <text evidence="1">The sequence shown here is derived from an EMBL/GenBank/DDBJ whole genome shotgun (WGS) entry which is preliminary data.</text>
</comment>
<dbReference type="PANTHER" id="PTHR43611">
    <property type="entry name" value="ALPHA-D-GLUCOSE 1-PHOSPHATE PHOSPHATASE"/>
    <property type="match status" value="1"/>
</dbReference>
<accession>A0ABU3PHV2</accession>
<dbReference type="PANTHER" id="PTHR43611:SF3">
    <property type="entry name" value="FLAVIN MONONUCLEOTIDE HYDROLASE 1, CHLOROPLATIC"/>
    <property type="match status" value="1"/>
</dbReference>
<proteinExistence type="predicted"/>
<dbReference type="SFLD" id="SFLDG01129">
    <property type="entry name" value="C1.5:_HAD__Beta-PGM__Phosphata"/>
    <property type="match status" value="1"/>
</dbReference>
<evidence type="ECO:0000313" key="2">
    <source>
        <dbReference type="Proteomes" id="UP001246372"/>
    </source>
</evidence>
<dbReference type="EMBL" id="JAVXZY010000013">
    <property type="protein sequence ID" value="MDT9002123.1"/>
    <property type="molecule type" value="Genomic_DNA"/>
</dbReference>
<organism evidence="1 2">
    <name type="scientific">Roseateles aquae</name>
    <dbReference type="NCBI Taxonomy" id="3077235"/>
    <lineage>
        <taxon>Bacteria</taxon>
        <taxon>Pseudomonadati</taxon>
        <taxon>Pseudomonadota</taxon>
        <taxon>Betaproteobacteria</taxon>
        <taxon>Burkholderiales</taxon>
        <taxon>Sphaerotilaceae</taxon>
        <taxon>Roseateles</taxon>
    </lineage>
</organism>
<dbReference type="InterPro" id="IPR006439">
    <property type="entry name" value="HAD-SF_hydro_IA"/>
</dbReference>
<dbReference type="InterPro" id="IPR036412">
    <property type="entry name" value="HAD-like_sf"/>
</dbReference>
<dbReference type="PRINTS" id="PR00413">
    <property type="entry name" value="HADHALOGNASE"/>
</dbReference>
<dbReference type="NCBIfam" id="TIGR01509">
    <property type="entry name" value="HAD-SF-IA-v3"/>
    <property type="match status" value="1"/>
</dbReference>
<dbReference type="SFLD" id="SFLDS00003">
    <property type="entry name" value="Haloacid_Dehalogenase"/>
    <property type="match status" value="1"/>
</dbReference>
<sequence length="204" mass="22792">MNIVFDFGGVLFHWHPASFLARLWPQRAADEQAGAALAQDFFQNYSGDWGAFDQGLIDAPTVIARISARTGWPAEEVRQVVEAVPDELQARPATVALIEDLKAHGHRLFYLSNMPEPYADHLERSYPLHDWFDAGVFSGRVKLSKPGREVFELAQQRFGLPAEQLLFLDDHPANIEAARALGWQALLFSDADSVRPELQALGLI</sequence>
<protein>
    <submittedName>
        <fullName evidence="1">HAD family phosphatase</fullName>
    </submittedName>
</protein>
<dbReference type="Proteomes" id="UP001246372">
    <property type="component" value="Unassembled WGS sequence"/>
</dbReference>